<dbReference type="Pfam" id="PF02782">
    <property type="entry name" value="FGGY_C"/>
    <property type="match status" value="1"/>
</dbReference>
<evidence type="ECO:0000259" key="3">
    <source>
        <dbReference type="Pfam" id="PF02782"/>
    </source>
</evidence>
<name>A0A6L3X934_9ENTR</name>
<organism evidence="4 5">
    <name type="scientific">Enterobacter hormaechei</name>
    <dbReference type="NCBI Taxonomy" id="158836"/>
    <lineage>
        <taxon>Bacteria</taxon>
        <taxon>Pseudomonadati</taxon>
        <taxon>Pseudomonadota</taxon>
        <taxon>Gammaproteobacteria</taxon>
        <taxon>Enterobacterales</taxon>
        <taxon>Enterobacteriaceae</taxon>
        <taxon>Enterobacter</taxon>
        <taxon>Enterobacter cloacae complex</taxon>
    </lineage>
</organism>
<dbReference type="PANTHER" id="PTHR43435:SF4">
    <property type="entry name" value="FGGY CARBOHYDRATE KINASE DOMAIN-CONTAINING PROTEIN"/>
    <property type="match status" value="1"/>
</dbReference>
<evidence type="ECO:0000313" key="4">
    <source>
        <dbReference type="EMBL" id="KAB2425341.1"/>
    </source>
</evidence>
<dbReference type="PANTHER" id="PTHR43435">
    <property type="entry name" value="RIBULOKINASE"/>
    <property type="match status" value="1"/>
</dbReference>
<dbReference type="GO" id="GO:0019321">
    <property type="term" value="P:pentose metabolic process"/>
    <property type="evidence" value="ECO:0007669"/>
    <property type="project" value="TreeGrafter"/>
</dbReference>
<evidence type="ECO:0000256" key="2">
    <source>
        <dbReference type="ARBA" id="ARBA00022777"/>
    </source>
</evidence>
<keyword evidence="1 4" id="KW-0808">Transferase</keyword>
<gene>
    <name evidence="4" type="ORF">F9C29_35140</name>
</gene>
<dbReference type="Gene3D" id="1.20.58.2240">
    <property type="match status" value="1"/>
</dbReference>
<dbReference type="Gene3D" id="3.30.420.40">
    <property type="match status" value="1"/>
</dbReference>
<dbReference type="EMBL" id="WBSZ01002739">
    <property type="protein sequence ID" value="KAB2425341.1"/>
    <property type="molecule type" value="Genomic_DNA"/>
</dbReference>
<accession>A0A6L3X934</accession>
<dbReference type="AlphaFoldDB" id="A0A6L3X934"/>
<dbReference type="Proteomes" id="UP000476281">
    <property type="component" value="Unassembled WGS sequence"/>
</dbReference>
<feature type="non-terminal residue" evidence="4">
    <location>
        <position position="112"/>
    </location>
</feature>
<evidence type="ECO:0000313" key="5">
    <source>
        <dbReference type="Proteomes" id="UP000476281"/>
    </source>
</evidence>
<reference evidence="4 5" key="1">
    <citation type="submission" date="2019-09" db="EMBL/GenBank/DDBJ databases">
        <title>Reversal of blaTEM antimicrobial resistance by CRISPR-Cas9 in clinical E. coli and other Enterobacteriaceae strains.</title>
        <authorList>
            <person name="Tagliaferri T."/>
            <person name="Guimaraes N."/>
            <person name="Pereira M."/>
            <person name="Felicori L."/>
            <person name="Horz H.-P."/>
            <person name="Santos S."/>
            <person name="Mendes T."/>
        </authorList>
    </citation>
    <scope>NUCLEOTIDE SEQUENCE [LARGE SCALE GENOMIC DNA]</scope>
    <source>
        <strain evidence="4 5">E2_blaTEM_MG</strain>
    </source>
</reference>
<dbReference type="GO" id="GO:0019150">
    <property type="term" value="F:D-ribulokinase activity"/>
    <property type="evidence" value="ECO:0007669"/>
    <property type="project" value="TreeGrafter"/>
</dbReference>
<evidence type="ECO:0000256" key="1">
    <source>
        <dbReference type="ARBA" id="ARBA00022679"/>
    </source>
</evidence>
<protein>
    <submittedName>
        <fullName evidence="4">Ribulokinase</fullName>
        <ecNumber evidence="4">2.7.1.16</ecNumber>
    </submittedName>
</protein>
<proteinExistence type="predicted"/>
<dbReference type="GO" id="GO:0005737">
    <property type="term" value="C:cytoplasm"/>
    <property type="evidence" value="ECO:0007669"/>
    <property type="project" value="TreeGrafter"/>
</dbReference>
<dbReference type="InterPro" id="IPR018485">
    <property type="entry name" value="FGGY_C"/>
</dbReference>
<feature type="non-terminal residue" evidence="4">
    <location>
        <position position="1"/>
    </location>
</feature>
<sequence>STADIPGGTLCEEWAKRLGLPQNVTISGGAFDCHMGAVGAGAQPNTLVKVIGTSTCDILTADKASVGDRAVKGICGQVDGSVVPDFIGLEAGQSAFGDIYAWFGRGLGWPLD</sequence>
<feature type="domain" description="Carbohydrate kinase FGGY C-terminal" evidence="3">
    <location>
        <begin position="48"/>
        <end position="104"/>
    </location>
</feature>
<dbReference type="EC" id="2.7.1.16" evidence="4"/>
<dbReference type="GO" id="GO:0008741">
    <property type="term" value="F:ribulokinase activity"/>
    <property type="evidence" value="ECO:0007669"/>
    <property type="project" value="UniProtKB-EC"/>
</dbReference>
<keyword evidence="2 4" id="KW-0418">Kinase</keyword>
<comment type="caution">
    <text evidence="4">The sequence shown here is derived from an EMBL/GenBank/DDBJ whole genome shotgun (WGS) entry which is preliminary data.</text>
</comment>